<comment type="caution">
    <text evidence="8">The sequence shown here is derived from an EMBL/GenBank/DDBJ whole genome shotgun (WGS) entry which is preliminary data.</text>
</comment>
<dbReference type="PANTHER" id="PTHR10177">
    <property type="entry name" value="CYCLINS"/>
    <property type="match status" value="1"/>
</dbReference>
<evidence type="ECO:0000256" key="5">
    <source>
        <dbReference type="RuleBase" id="RU000383"/>
    </source>
</evidence>
<dbReference type="PROSITE" id="PS00292">
    <property type="entry name" value="CYCLINS"/>
    <property type="match status" value="1"/>
</dbReference>
<evidence type="ECO:0000256" key="3">
    <source>
        <dbReference type="ARBA" id="ARBA00023127"/>
    </source>
</evidence>
<feature type="domain" description="Cyclin C-terminal" evidence="7">
    <location>
        <begin position="493"/>
        <end position="607"/>
    </location>
</feature>
<dbReference type="GO" id="GO:0044772">
    <property type="term" value="P:mitotic cell cycle phase transition"/>
    <property type="evidence" value="ECO:0007669"/>
    <property type="project" value="UniProtKB-ARBA"/>
</dbReference>
<dbReference type="InterPro" id="IPR006671">
    <property type="entry name" value="Cyclin_N"/>
</dbReference>
<keyword evidence="2" id="KW-0132">Cell division</keyword>
<dbReference type="InterPro" id="IPR036915">
    <property type="entry name" value="Cyclin-like_sf"/>
</dbReference>
<dbReference type="EMBL" id="JANBUH010000434">
    <property type="protein sequence ID" value="KAJ2751197.1"/>
    <property type="molecule type" value="Genomic_DNA"/>
</dbReference>
<dbReference type="OrthoDB" id="5590282at2759"/>
<keyword evidence="3 5" id="KW-0195">Cyclin</keyword>
<dbReference type="SMART" id="SM00385">
    <property type="entry name" value="CYCLIN"/>
    <property type="match status" value="2"/>
</dbReference>
<dbReference type="FunFam" id="1.10.472.10:FF:000005">
    <property type="entry name" value="G2/mitotic-specific cyclin B"/>
    <property type="match status" value="1"/>
</dbReference>
<keyword evidence="9" id="KW-1185">Reference proteome</keyword>
<evidence type="ECO:0000256" key="4">
    <source>
        <dbReference type="ARBA" id="ARBA00023306"/>
    </source>
</evidence>
<evidence type="ECO:0000313" key="8">
    <source>
        <dbReference type="EMBL" id="KAJ2751197.1"/>
    </source>
</evidence>
<evidence type="ECO:0000259" key="6">
    <source>
        <dbReference type="SMART" id="SM00385"/>
    </source>
</evidence>
<keyword evidence="4" id="KW-0131">Cell cycle</keyword>
<dbReference type="Pfam" id="PF02984">
    <property type="entry name" value="Cyclin_C"/>
    <property type="match status" value="1"/>
</dbReference>
<dbReference type="SUPFAM" id="SSF47954">
    <property type="entry name" value="Cyclin-like"/>
    <property type="match status" value="2"/>
</dbReference>
<dbReference type="AlphaFoldDB" id="A0A9W8L888"/>
<dbReference type="CDD" id="cd20512">
    <property type="entry name" value="CYCLIN_CLBs_yeast_rpt2"/>
    <property type="match status" value="1"/>
</dbReference>
<dbReference type="InterPro" id="IPR039361">
    <property type="entry name" value="Cyclin"/>
</dbReference>
<dbReference type="GO" id="GO:0016538">
    <property type="term" value="F:cyclin-dependent protein serine/threonine kinase regulator activity"/>
    <property type="evidence" value="ECO:0007669"/>
    <property type="project" value="UniProtKB-ARBA"/>
</dbReference>
<name>A0A9W8L888_9FUNG</name>
<dbReference type="Pfam" id="PF00134">
    <property type="entry name" value="Cyclin_N"/>
    <property type="match status" value="1"/>
</dbReference>
<accession>A0A9W8L888</accession>
<sequence length="642" mass="68325">MPMRSRIPVRKAVPGVTDENKVGAVAGRMIKEGGEPVLAGSKLHSSVQAVSAIPSAAGIVGAPGAGVAKAFGAGVPRAVVPAKVFGSQVSRIAAAAGVRPRSAFGEVANTKVGKGVVGKLTRPEDVAAKINGKQAVRGGRVALSGTGGSTVAGGGVVKQGLPLARSRLGTISARPAGVAAAAAPRSTAILGNRPISKPSAAFGARRPVAVKSSAVSVVTAAGPAAVEANAAKRARSAAAIVDAPSSVLGKHTRSGRLPVRASSVDSVETTSTLAVSSERSYQEAGSDVYDSAAATSVETSPAVGSGGFDSDKLDELKFVDADTIDYALTHSGLLGEAAISMAEINEFEADVNPIDTTLVPEFSDDIFGYMRDVEQRLMPNPRYMALQPALTWSTRSILIEWVVQVHERFDLLPESLYLAVNFIDRFLSIKEIAISKLQLVGAVCLLLATKYEEIHVPSVKDIEYMVEGNYKVPEILAAERFVLRMLNFDLGWPGPLSFLRRISKADAYDPQTRTLAKYLMEVTLMDERFIGVPCSKIAAIAHYLAMRFLDKGPWTRAHAFYSGYFESELLLHVSALVRLLMEPVKHRAIFEKYTARQFMRGSGFVLKWFTLNDVQYLLAPTNGDHVPEPTPLGADYLDLPPF</sequence>
<protein>
    <submittedName>
        <fullName evidence="8">B-type cyclin</fullName>
    </submittedName>
</protein>
<dbReference type="Proteomes" id="UP001140011">
    <property type="component" value="Unassembled WGS sequence"/>
</dbReference>
<reference evidence="8" key="1">
    <citation type="submission" date="2022-07" db="EMBL/GenBank/DDBJ databases">
        <title>Phylogenomic reconstructions and comparative analyses of Kickxellomycotina fungi.</title>
        <authorList>
            <person name="Reynolds N.K."/>
            <person name="Stajich J.E."/>
            <person name="Barry K."/>
            <person name="Grigoriev I.V."/>
            <person name="Crous P."/>
            <person name="Smith M.E."/>
        </authorList>
    </citation>
    <scope>NUCLEOTIDE SEQUENCE</scope>
    <source>
        <strain evidence="8">BCRC 34297</strain>
    </source>
</reference>
<comment type="similarity">
    <text evidence="1">Belongs to the cyclin family. Cyclin AB subfamily.</text>
</comment>
<dbReference type="SMART" id="SM01332">
    <property type="entry name" value="Cyclin_C"/>
    <property type="match status" value="1"/>
</dbReference>
<dbReference type="InterPro" id="IPR004367">
    <property type="entry name" value="Cyclin_C-dom"/>
</dbReference>
<dbReference type="InterPro" id="IPR013763">
    <property type="entry name" value="Cyclin-like_dom"/>
</dbReference>
<gene>
    <name evidence="8" type="primary">CLB4</name>
    <name evidence="8" type="ORF">GGI19_004638</name>
</gene>
<evidence type="ECO:0000256" key="2">
    <source>
        <dbReference type="ARBA" id="ARBA00022618"/>
    </source>
</evidence>
<feature type="domain" description="Cyclin-like" evidence="6">
    <location>
        <begin position="497"/>
        <end position="578"/>
    </location>
</feature>
<evidence type="ECO:0000313" key="9">
    <source>
        <dbReference type="Proteomes" id="UP001140011"/>
    </source>
</evidence>
<dbReference type="InterPro" id="IPR048258">
    <property type="entry name" value="Cyclins_cyclin-box"/>
</dbReference>
<evidence type="ECO:0000256" key="1">
    <source>
        <dbReference type="ARBA" id="ARBA00006955"/>
    </source>
</evidence>
<dbReference type="Gene3D" id="1.10.472.10">
    <property type="entry name" value="Cyclin-like"/>
    <property type="match status" value="2"/>
</dbReference>
<feature type="domain" description="Cyclin-like" evidence="6">
    <location>
        <begin position="400"/>
        <end position="484"/>
    </location>
</feature>
<organism evidence="8 9">
    <name type="scientific">Coemansia pectinata</name>
    <dbReference type="NCBI Taxonomy" id="1052879"/>
    <lineage>
        <taxon>Eukaryota</taxon>
        <taxon>Fungi</taxon>
        <taxon>Fungi incertae sedis</taxon>
        <taxon>Zoopagomycota</taxon>
        <taxon>Kickxellomycotina</taxon>
        <taxon>Kickxellomycetes</taxon>
        <taxon>Kickxellales</taxon>
        <taxon>Kickxellaceae</taxon>
        <taxon>Coemansia</taxon>
    </lineage>
</organism>
<dbReference type="FunFam" id="1.10.472.10:FF:000001">
    <property type="entry name" value="G2/mitotic-specific cyclin"/>
    <property type="match status" value="1"/>
</dbReference>
<proteinExistence type="inferred from homology"/>
<evidence type="ECO:0000259" key="7">
    <source>
        <dbReference type="SMART" id="SM01332"/>
    </source>
</evidence>
<dbReference type="GO" id="GO:0051301">
    <property type="term" value="P:cell division"/>
    <property type="evidence" value="ECO:0007669"/>
    <property type="project" value="UniProtKB-KW"/>
</dbReference>